<proteinExistence type="predicted"/>
<accession>A0A7W1WQM8</accession>
<dbReference type="CDD" id="cd00158">
    <property type="entry name" value="RHOD"/>
    <property type="match status" value="1"/>
</dbReference>
<evidence type="ECO:0000259" key="1">
    <source>
        <dbReference type="PROSITE" id="PS50206"/>
    </source>
</evidence>
<dbReference type="SUPFAM" id="SSF52821">
    <property type="entry name" value="Rhodanese/Cell cycle control phosphatase"/>
    <property type="match status" value="1"/>
</dbReference>
<gene>
    <name evidence="2" type="ORF">H1191_08150</name>
</gene>
<feature type="domain" description="Rhodanese" evidence="1">
    <location>
        <begin position="19"/>
        <end position="106"/>
    </location>
</feature>
<dbReference type="InterPro" id="IPR050229">
    <property type="entry name" value="GlpE_sulfurtransferase"/>
</dbReference>
<comment type="caution">
    <text evidence="2">The sequence shown here is derived from an EMBL/GenBank/DDBJ whole genome shotgun (WGS) entry which is preliminary data.</text>
</comment>
<dbReference type="Pfam" id="PF00581">
    <property type="entry name" value="Rhodanese"/>
    <property type="match status" value="1"/>
</dbReference>
<dbReference type="AlphaFoldDB" id="A0A7W1WQM8"/>
<dbReference type="PROSITE" id="PS50206">
    <property type="entry name" value="RHODANESE_3"/>
    <property type="match status" value="1"/>
</dbReference>
<name>A0A7W1WQM8_9BACL</name>
<dbReference type="SMART" id="SM00450">
    <property type="entry name" value="RHOD"/>
    <property type="match status" value="1"/>
</dbReference>
<dbReference type="Gene3D" id="3.40.250.10">
    <property type="entry name" value="Rhodanese-like domain"/>
    <property type="match status" value="1"/>
</dbReference>
<organism evidence="2 3">
    <name type="scientific">Paenactinomyces guangxiensis</name>
    <dbReference type="NCBI Taxonomy" id="1490290"/>
    <lineage>
        <taxon>Bacteria</taxon>
        <taxon>Bacillati</taxon>
        <taxon>Bacillota</taxon>
        <taxon>Bacilli</taxon>
        <taxon>Bacillales</taxon>
        <taxon>Thermoactinomycetaceae</taxon>
        <taxon>Paenactinomyces</taxon>
    </lineage>
</organism>
<evidence type="ECO:0000313" key="2">
    <source>
        <dbReference type="EMBL" id="MBA4494275.1"/>
    </source>
</evidence>
<reference evidence="2 3" key="1">
    <citation type="submission" date="2020-07" db="EMBL/GenBank/DDBJ databases">
        <authorList>
            <person name="Feng H."/>
        </authorList>
    </citation>
    <scope>NUCLEOTIDE SEQUENCE [LARGE SCALE GENOMIC DNA]</scope>
    <source>
        <strain evidence="3">s-10</strain>
    </source>
</reference>
<dbReference type="PANTHER" id="PTHR43031:SF1">
    <property type="entry name" value="PYRIDINE NUCLEOTIDE-DISULPHIDE OXIDOREDUCTASE"/>
    <property type="match status" value="1"/>
</dbReference>
<sequence length="107" mass="12329">MGKYQDIEAGELSRTADKELNRYILVDVRTDEEFREGHIPNAIHIPHDQMEERFAELNPYKEQNILLICRSGRRSVMAAHVLSKEGFSHLYNLKGGMLEWTGPVTSE</sequence>
<dbReference type="InterPro" id="IPR001763">
    <property type="entry name" value="Rhodanese-like_dom"/>
</dbReference>
<evidence type="ECO:0000313" key="3">
    <source>
        <dbReference type="Proteomes" id="UP000535491"/>
    </source>
</evidence>
<dbReference type="EMBL" id="JACEIQ010000006">
    <property type="protein sequence ID" value="MBA4494275.1"/>
    <property type="molecule type" value="Genomic_DNA"/>
</dbReference>
<dbReference type="RefSeq" id="WP_181751516.1">
    <property type="nucleotide sequence ID" value="NZ_JACEIQ010000006.1"/>
</dbReference>
<dbReference type="PANTHER" id="PTHR43031">
    <property type="entry name" value="FAD-DEPENDENT OXIDOREDUCTASE"/>
    <property type="match status" value="1"/>
</dbReference>
<dbReference type="Proteomes" id="UP000535491">
    <property type="component" value="Unassembled WGS sequence"/>
</dbReference>
<protein>
    <submittedName>
        <fullName evidence="2">Rhodanese-like domain-containing protein</fullName>
    </submittedName>
</protein>
<keyword evidence="3" id="KW-1185">Reference proteome</keyword>
<dbReference type="InterPro" id="IPR036873">
    <property type="entry name" value="Rhodanese-like_dom_sf"/>
</dbReference>